<dbReference type="GO" id="GO:0051607">
    <property type="term" value="P:defense response to virus"/>
    <property type="evidence" value="ECO:0007669"/>
    <property type="project" value="UniProtKB-KW"/>
</dbReference>
<name>A0A0P6YZ76_9CHLR</name>
<evidence type="ECO:0000256" key="6">
    <source>
        <dbReference type="ARBA" id="ARBA00022801"/>
    </source>
</evidence>
<evidence type="ECO:0000313" key="13">
    <source>
        <dbReference type="Proteomes" id="UP000050502"/>
    </source>
</evidence>
<comment type="similarity">
    <text evidence="2">In the central section; belongs to the CRISPR-associated helicase Cas3 family.</text>
</comment>
<dbReference type="Gene3D" id="3.40.50.300">
    <property type="entry name" value="P-loop containing nucleotide triphosphate hydrolases"/>
    <property type="match status" value="2"/>
</dbReference>
<accession>A0A0P6YZ76</accession>
<evidence type="ECO:0000256" key="4">
    <source>
        <dbReference type="ARBA" id="ARBA00022723"/>
    </source>
</evidence>
<evidence type="ECO:0000259" key="11">
    <source>
        <dbReference type="PROSITE" id="PS51643"/>
    </source>
</evidence>
<sequence length="833" mass="94696">MASGLYSHPGIPLEDHSNRVLALARALLNEAAPAWWQDARRRSLLEMAVALHDFGKATMFFQEALQGERRKDAFTRHARLSALFFLHRATAWLGEEAEGHWLPLLFAYLAVLRHHTSLKNVADELHPPDEAEREVLEAQIQAIPADKTNAYLAALDLPEEIQAVLTFSPEAFQSWLGDEASTLFRTWRRRWRGWKRETQDAEGYWAFLTGFSALLDADKLEAGAKGYLPSRGDVPSDAVDCYKARVFGPPSVEGLNAMREQAYREVLAGLRSPDHHLYTITLPTGMGKTLTGMATALKLRDLVREKTGQAPRIIYALPFLSIIDQNADILEQVLAVALGLTEGEAPSASSPDPCDPEDRGKGLVENRLLIKHHHLADVQYRVQNKDADKIEEAVRELDYAASRLLTEGWHSEIVVTTFVQLFNTLLAWRNAAARRVNKLHHAILLLDEVQALPAVYWPLVRNLLTEAAERLGAYVILMTATQPYLLEDAHELVPNPHAYFSVLDRLDVHIHLERRTLEDFVADFVPERGKSYLFMVNSIAAAQELHSLLEDALDEDVAFLSTGVTPKERLERIRALKAGRYRFAVSTQLLEAGVDVDFDVIYRDLAPLDSLVQAAGRCNRNLRAGRRGQFHIVHWIDDKDCSYAHRIYDPVLLARTQTHLEGHTHLREPEFLDLLRDYFLDVWETGIPWDVADALWEAVCTLRFDGEKDKACVLKAKEAPGAYLSQFCLIEQQPYKWDVFVQVDERAVAVWNEAKAILRALRRDHDVWKARERFARIKPCFYQYVVSVALKPETAPHWDDDLRIYVVQQDVRDVYYDSVTGFKREQEAGGVFL</sequence>
<dbReference type="EMBL" id="LGKN01000003">
    <property type="protein sequence ID" value="KPL89584.1"/>
    <property type="molecule type" value="Genomic_DNA"/>
</dbReference>
<organism evidence="12 13">
    <name type="scientific">Ardenticatena maritima</name>
    <dbReference type="NCBI Taxonomy" id="872965"/>
    <lineage>
        <taxon>Bacteria</taxon>
        <taxon>Bacillati</taxon>
        <taxon>Chloroflexota</taxon>
        <taxon>Ardenticatenia</taxon>
        <taxon>Ardenticatenales</taxon>
        <taxon>Ardenticatenaceae</taxon>
        <taxon>Ardenticatena</taxon>
    </lineage>
</organism>
<dbReference type="SMART" id="SM00490">
    <property type="entry name" value="HELICc"/>
    <property type="match status" value="1"/>
</dbReference>
<dbReference type="InterPro" id="IPR001650">
    <property type="entry name" value="Helicase_C-like"/>
</dbReference>
<keyword evidence="4" id="KW-0479">Metal-binding</keyword>
<comment type="similarity">
    <text evidence="1">In the N-terminal section; belongs to the CRISPR-associated nuclease Cas3-HD family.</text>
</comment>
<dbReference type="SUPFAM" id="SSF52540">
    <property type="entry name" value="P-loop containing nucleoside triphosphate hydrolases"/>
    <property type="match status" value="1"/>
</dbReference>
<dbReference type="InterPro" id="IPR006935">
    <property type="entry name" value="Helicase/UvrB_N"/>
</dbReference>
<evidence type="ECO:0000256" key="2">
    <source>
        <dbReference type="ARBA" id="ARBA00009046"/>
    </source>
</evidence>
<dbReference type="GO" id="GO:0005524">
    <property type="term" value="F:ATP binding"/>
    <property type="evidence" value="ECO:0007669"/>
    <property type="project" value="UniProtKB-KW"/>
</dbReference>
<dbReference type="InterPro" id="IPR006483">
    <property type="entry name" value="CRISPR-assoc_Cas3_HD"/>
</dbReference>
<keyword evidence="9" id="KW-0051">Antiviral defense</keyword>
<evidence type="ECO:0000256" key="9">
    <source>
        <dbReference type="ARBA" id="ARBA00023118"/>
    </source>
</evidence>
<dbReference type="OrthoDB" id="9810236at2"/>
<protein>
    <recommendedName>
        <fullName evidence="14">CRISPR-associated helicase Cas3</fullName>
    </recommendedName>
</protein>
<reference evidence="12 13" key="1">
    <citation type="submission" date="2015-07" db="EMBL/GenBank/DDBJ databases">
        <title>Whole genome sequence of Ardenticatena maritima DSM 23922.</title>
        <authorList>
            <person name="Hemp J."/>
            <person name="Ward L.M."/>
            <person name="Pace L.A."/>
            <person name="Fischer W.W."/>
        </authorList>
    </citation>
    <scope>NUCLEOTIDE SEQUENCE [LARGE SCALE GENOMIC DNA]</scope>
    <source>
        <strain evidence="12 13">110S</strain>
    </source>
</reference>
<evidence type="ECO:0000256" key="7">
    <source>
        <dbReference type="ARBA" id="ARBA00022806"/>
    </source>
</evidence>
<feature type="domain" description="HD Cas3-type" evidence="11">
    <location>
        <begin position="6"/>
        <end position="220"/>
    </location>
</feature>
<dbReference type="GO" id="GO:0004386">
    <property type="term" value="F:helicase activity"/>
    <property type="evidence" value="ECO:0007669"/>
    <property type="project" value="UniProtKB-KW"/>
</dbReference>
<dbReference type="CDD" id="cd17930">
    <property type="entry name" value="DEXHc_cas3"/>
    <property type="match status" value="1"/>
</dbReference>
<keyword evidence="7" id="KW-0347">Helicase</keyword>
<dbReference type="Pfam" id="PF22590">
    <property type="entry name" value="Cas3-like_C_2"/>
    <property type="match status" value="1"/>
</dbReference>
<dbReference type="NCBIfam" id="TIGR01596">
    <property type="entry name" value="cas3_HD"/>
    <property type="match status" value="1"/>
</dbReference>
<dbReference type="AlphaFoldDB" id="A0A0P6YZ76"/>
<dbReference type="GO" id="GO:0016887">
    <property type="term" value="F:ATP hydrolysis activity"/>
    <property type="evidence" value="ECO:0007669"/>
    <property type="project" value="TreeGrafter"/>
</dbReference>
<gene>
    <name evidence="12" type="ORF">SE16_03975</name>
</gene>
<evidence type="ECO:0000259" key="10">
    <source>
        <dbReference type="PROSITE" id="PS51194"/>
    </source>
</evidence>
<dbReference type="GO" id="GO:0004518">
    <property type="term" value="F:nuclease activity"/>
    <property type="evidence" value="ECO:0007669"/>
    <property type="project" value="UniProtKB-KW"/>
</dbReference>
<dbReference type="PROSITE" id="PS51643">
    <property type="entry name" value="HD_CAS3"/>
    <property type="match status" value="1"/>
</dbReference>
<dbReference type="PANTHER" id="PTHR47962:SF5">
    <property type="entry name" value="ATP-DEPENDENT HELICASE LHR-RELATED"/>
    <property type="match status" value="1"/>
</dbReference>
<feature type="domain" description="Helicase C-terminal" evidence="10">
    <location>
        <begin position="516"/>
        <end position="675"/>
    </location>
</feature>
<dbReference type="InterPro" id="IPR038257">
    <property type="entry name" value="CRISPR-assoc_Cas3_HD_sf"/>
</dbReference>
<dbReference type="InterPro" id="IPR006474">
    <property type="entry name" value="Helicase_Cas3_CRISPR-ass_core"/>
</dbReference>
<keyword evidence="6" id="KW-0378">Hydrolase</keyword>
<proteinExistence type="inferred from homology"/>
<dbReference type="SMART" id="SM00487">
    <property type="entry name" value="DEXDc"/>
    <property type="match status" value="1"/>
</dbReference>
<comment type="caution">
    <text evidence="12">The sequence shown here is derived from an EMBL/GenBank/DDBJ whole genome shotgun (WGS) entry which is preliminary data.</text>
</comment>
<dbReference type="Proteomes" id="UP000050502">
    <property type="component" value="Unassembled WGS sequence"/>
</dbReference>
<dbReference type="Gene3D" id="1.10.3210.30">
    <property type="match status" value="1"/>
</dbReference>
<dbReference type="InterPro" id="IPR027417">
    <property type="entry name" value="P-loop_NTPase"/>
</dbReference>
<dbReference type="GO" id="GO:0003677">
    <property type="term" value="F:DNA binding"/>
    <property type="evidence" value="ECO:0007669"/>
    <property type="project" value="InterPro"/>
</dbReference>
<evidence type="ECO:0000256" key="5">
    <source>
        <dbReference type="ARBA" id="ARBA00022741"/>
    </source>
</evidence>
<keyword evidence="3" id="KW-0540">Nuclease</keyword>
<evidence type="ECO:0000256" key="8">
    <source>
        <dbReference type="ARBA" id="ARBA00022840"/>
    </source>
</evidence>
<evidence type="ECO:0008006" key="14">
    <source>
        <dbReference type="Google" id="ProtNLM"/>
    </source>
</evidence>
<dbReference type="PANTHER" id="PTHR47962">
    <property type="entry name" value="ATP-DEPENDENT HELICASE LHR-RELATED-RELATED"/>
    <property type="match status" value="1"/>
</dbReference>
<dbReference type="InterPro" id="IPR052511">
    <property type="entry name" value="ATP-dep_Helicase"/>
</dbReference>
<evidence type="ECO:0000313" key="12">
    <source>
        <dbReference type="EMBL" id="KPL89584.1"/>
    </source>
</evidence>
<dbReference type="PATRIC" id="fig|872965.6.peg.766"/>
<dbReference type="Pfam" id="PF04851">
    <property type="entry name" value="ResIII"/>
    <property type="match status" value="1"/>
</dbReference>
<dbReference type="RefSeq" id="WP_054494199.1">
    <property type="nucleotide sequence ID" value="NZ_BBZA01000278.1"/>
</dbReference>
<dbReference type="GO" id="GO:0046872">
    <property type="term" value="F:metal ion binding"/>
    <property type="evidence" value="ECO:0007669"/>
    <property type="project" value="UniProtKB-KW"/>
</dbReference>
<dbReference type="InterPro" id="IPR054712">
    <property type="entry name" value="Cas3-like_dom"/>
</dbReference>
<evidence type="ECO:0000256" key="1">
    <source>
        <dbReference type="ARBA" id="ARBA00006847"/>
    </source>
</evidence>
<dbReference type="CDD" id="cd09641">
    <property type="entry name" value="Cas3''_I"/>
    <property type="match status" value="1"/>
</dbReference>
<dbReference type="PROSITE" id="PS51194">
    <property type="entry name" value="HELICASE_CTER"/>
    <property type="match status" value="1"/>
</dbReference>
<keyword evidence="8" id="KW-0067">ATP-binding</keyword>
<evidence type="ECO:0000256" key="3">
    <source>
        <dbReference type="ARBA" id="ARBA00022722"/>
    </source>
</evidence>
<dbReference type="NCBIfam" id="TIGR01587">
    <property type="entry name" value="cas3_core"/>
    <property type="match status" value="1"/>
</dbReference>
<dbReference type="InterPro" id="IPR014001">
    <property type="entry name" value="Helicase_ATP-bd"/>
</dbReference>
<keyword evidence="5" id="KW-0547">Nucleotide-binding</keyword>